<name>A0ABM7WPY8_9BACT</name>
<dbReference type="InterPro" id="IPR003399">
    <property type="entry name" value="Mce/MlaD"/>
</dbReference>
<dbReference type="InterPro" id="IPR052336">
    <property type="entry name" value="MlaD_Phospholipid_Transporter"/>
</dbReference>
<dbReference type="EMBL" id="AP025591">
    <property type="protein sequence ID" value="BDG01525.1"/>
    <property type="molecule type" value="Genomic_DNA"/>
</dbReference>
<evidence type="ECO:0000313" key="3">
    <source>
        <dbReference type="EMBL" id="BDG01525.1"/>
    </source>
</evidence>
<feature type="domain" description="Mce/MlaD" evidence="2">
    <location>
        <begin position="45"/>
        <end position="131"/>
    </location>
</feature>
<keyword evidence="1" id="KW-0812">Transmembrane</keyword>
<organism evidence="3 4">
    <name type="scientific">Anaeromyxobacter oryzae</name>
    <dbReference type="NCBI Taxonomy" id="2918170"/>
    <lineage>
        <taxon>Bacteria</taxon>
        <taxon>Pseudomonadati</taxon>
        <taxon>Myxococcota</taxon>
        <taxon>Myxococcia</taxon>
        <taxon>Myxococcales</taxon>
        <taxon>Cystobacterineae</taxon>
        <taxon>Anaeromyxobacteraceae</taxon>
        <taxon>Anaeromyxobacter</taxon>
    </lineage>
</organism>
<evidence type="ECO:0000256" key="1">
    <source>
        <dbReference type="SAM" id="Phobius"/>
    </source>
</evidence>
<keyword evidence="1" id="KW-0472">Membrane</keyword>
<dbReference type="Pfam" id="PF02470">
    <property type="entry name" value="MlaD"/>
    <property type="match status" value="1"/>
</dbReference>
<keyword evidence="4" id="KW-1185">Reference proteome</keyword>
<protein>
    <recommendedName>
        <fullName evidence="2">Mce/MlaD domain-containing protein</fullName>
    </recommendedName>
</protein>
<dbReference type="PANTHER" id="PTHR33371">
    <property type="entry name" value="INTERMEMBRANE PHOSPHOLIPID TRANSPORT SYSTEM BINDING PROTEIN MLAD-RELATED"/>
    <property type="match status" value="1"/>
</dbReference>
<evidence type="ECO:0000313" key="4">
    <source>
        <dbReference type="Proteomes" id="UP001162891"/>
    </source>
</evidence>
<proteinExistence type="predicted"/>
<dbReference type="Proteomes" id="UP001162891">
    <property type="component" value="Chromosome"/>
</dbReference>
<gene>
    <name evidence="3" type="ORF">AMOR_05210</name>
</gene>
<sequence length="324" mass="34827">MRERSREFRIGAFVVAATGLVVASLFFFGVARRLQHKVKLETYVAGNVDGLTVGSVVKLKGVSVGEVTKISFSWIEYPGGAPPCVVVYFDIAEAVVPAPSTGVTMDEAVLRGLRAIIMPVGITGSAYLALEVVDAAQNPPLAYSWKPGNEVIPSAEGQLSHIVTSVEKTVANLEKLDVERLGARLDHVLQVSDETLGRLSKLDFEQLGANLNQVAATGRTATLEVRALASETRGTLARMHLDALAGDADRLLGGLQQSNAVIQRLVDRLGDVDVRELNDALASTREAARHLNDAIEQLNRYPSGFLLGEKPAPVRSLDESVPRR</sequence>
<dbReference type="RefSeq" id="WP_248358139.1">
    <property type="nucleotide sequence ID" value="NZ_AP025591.1"/>
</dbReference>
<keyword evidence="1" id="KW-1133">Transmembrane helix</keyword>
<feature type="transmembrane region" description="Helical" evidence="1">
    <location>
        <begin position="12"/>
        <end position="31"/>
    </location>
</feature>
<reference evidence="4" key="1">
    <citation type="journal article" date="2022" name="Int. J. Syst. Evol. Microbiol.">
        <title>Anaeromyxobacter oryzae sp. nov., Anaeromyxobacter diazotrophicus sp. nov. and Anaeromyxobacter paludicola sp. nov., isolated from paddy soils.</title>
        <authorList>
            <person name="Itoh H."/>
            <person name="Xu Z."/>
            <person name="Mise K."/>
            <person name="Masuda Y."/>
            <person name="Ushijima N."/>
            <person name="Hayakawa C."/>
            <person name="Shiratori Y."/>
            <person name="Senoo K."/>
        </authorList>
    </citation>
    <scope>NUCLEOTIDE SEQUENCE [LARGE SCALE GENOMIC DNA]</scope>
    <source>
        <strain evidence="4">Red232</strain>
    </source>
</reference>
<dbReference type="PANTHER" id="PTHR33371:SF4">
    <property type="entry name" value="INTERMEMBRANE PHOSPHOLIPID TRANSPORT SYSTEM BINDING PROTEIN MLAD"/>
    <property type="match status" value="1"/>
</dbReference>
<evidence type="ECO:0000259" key="2">
    <source>
        <dbReference type="Pfam" id="PF02470"/>
    </source>
</evidence>
<accession>A0ABM7WPY8</accession>